<evidence type="ECO:0000256" key="20">
    <source>
        <dbReference type="SAM" id="Phobius"/>
    </source>
</evidence>
<dbReference type="Gene3D" id="3.30.565.10">
    <property type="entry name" value="Histidine kinase-like ATPase, C-terminal domain"/>
    <property type="match status" value="1"/>
</dbReference>
<comment type="subunit">
    <text evidence="15">At low DSF concentrations, interacts with RpfF.</text>
</comment>
<dbReference type="GO" id="GO:0005886">
    <property type="term" value="C:plasma membrane"/>
    <property type="evidence" value="ECO:0007669"/>
    <property type="project" value="UniProtKB-SubCell"/>
</dbReference>
<feature type="domain" description="HPt" evidence="25">
    <location>
        <begin position="920"/>
        <end position="1008"/>
    </location>
</feature>
<dbReference type="CDD" id="cd00082">
    <property type="entry name" value="HisKA"/>
    <property type="match status" value="1"/>
</dbReference>
<evidence type="ECO:0000256" key="13">
    <source>
        <dbReference type="ARBA" id="ARBA00023012"/>
    </source>
</evidence>
<comment type="subcellular location">
    <subcellularLocation>
        <location evidence="2">Cell membrane</location>
        <topology evidence="2">Multi-pass membrane protein</topology>
    </subcellularLocation>
</comment>
<dbReference type="PROSITE" id="PS50894">
    <property type="entry name" value="HPT"/>
    <property type="match status" value="1"/>
</dbReference>
<evidence type="ECO:0000256" key="5">
    <source>
        <dbReference type="ARBA" id="ARBA00022475"/>
    </source>
</evidence>
<comment type="similarity">
    <text evidence="3">In the N-terminal section; belongs to the phytochrome family.</text>
</comment>
<dbReference type="Pfam" id="PF00672">
    <property type="entry name" value="HAMP"/>
    <property type="match status" value="1"/>
</dbReference>
<evidence type="ECO:0000256" key="7">
    <source>
        <dbReference type="ARBA" id="ARBA00022679"/>
    </source>
</evidence>
<dbReference type="PROSITE" id="PS50110">
    <property type="entry name" value="RESPONSE_REGULATORY"/>
    <property type="match status" value="2"/>
</dbReference>
<keyword evidence="12 20" id="KW-1133">Transmembrane helix</keyword>
<dbReference type="PANTHER" id="PTHR45339">
    <property type="entry name" value="HYBRID SIGNAL TRANSDUCTION HISTIDINE KINASE J"/>
    <property type="match status" value="1"/>
</dbReference>
<dbReference type="Gene3D" id="3.30.450.20">
    <property type="entry name" value="PAS domain"/>
    <property type="match status" value="1"/>
</dbReference>
<dbReference type="CDD" id="cd00130">
    <property type="entry name" value="PAS"/>
    <property type="match status" value="1"/>
</dbReference>
<feature type="transmembrane region" description="Helical" evidence="20">
    <location>
        <begin position="177"/>
        <end position="199"/>
    </location>
</feature>
<dbReference type="NCBIfam" id="TIGR00229">
    <property type="entry name" value="sensory_box"/>
    <property type="match status" value="1"/>
</dbReference>
<dbReference type="PROSITE" id="PS50112">
    <property type="entry name" value="PAS"/>
    <property type="match status" value="1"/>
</dbReference>
<evidence type="ECO:0000256" key="14">
    <source>
        <dbReference type="ARBA" id="ARBA00023136"/>
    </source>
</evidence>
<dbReference type="SUPFAM" id="SSF47226">
    <property type="entry name" value="Histidine-containing phosphotransfer domain, HPT domain"/>
    <property type="match status" value="1"/>
</dbReference>
<evidence type="ECO:0000256" key="18">
    <source>
        <dbReference type="PROSITE-ProRule" id="PRU00110"/>
    </source>
</evidence>
<dbReference type="SUPFAM" id="SSF55874">
    <property type="entry name" value="ATPase domain of HSP90 chaperone/DNA topoisomerase II/histidine kinase"/>
    <property type="match status" value="1"/>
</dbReference>
<dbReference type="Gene3D" id="1.20.120.160">
    <property type="entry name" value="HPT domain"/>
    <property type="match status" value="1"/>
</dbReference>
<dbReference type="InterPro" id="IPR003661">
    <property type="entry name" value="HisK_dim/P_dom"/>
</dbReference>
<dbReference type="FunFam" id="3.30.565.10:FF:000010">
    <property type="entry name" value="Sensor histidine kinase RcsC"/>
    <property type="match status" value="1"/>
</dbReference>
<evidence type="ECO:0000256" key="10">
    <source>
        <dbReference type="ARBA" id="ARBA00022777"/>
    </source>
</evidence>
<dbReference type="SMART" id="SM00448">
    <property type="entry name" value="REC"/>
    <property type="match status" value="2"/>
</dbReference>
<keyword evidence="5" id="KW-1003">Cell membrane</keyword>
<feature type="domain" description="PAS" evidence="23">
    <location>
        <begin position="258"/>
        <end position="328"/>
    </location>
</feature>
<dbReference type="SUPFAM" id="SSF55785">
    <property type="entry name" value="PYP-like sensor domain (PAS domain)"/>
    <property type="match status" value="1"/>
</dbReference>
<evidence type="ECO:0000259" key="21">
    <source>
        <dbReference type="PROSITE" id="PS50109"/>
    </source>
</evidence>
<feature type="modified residue" description="Phosphohistidine" evidence="18">
    <location>
        <position position="959"/>
    </location>
</feature>
<dbReference type="Pfam" id="PF05227">
    <property type="entry name" value="CHASE3"/>
    <property type="match status" value="1"/>
</dbReference>
<organism evidence="26 27">
    <name type="scientific">Solirubrobacter phytolaccae</name>
    <dbReference type="NCBI Taxonomy" id="1404360"/>
    <lineage>
        <taxon>Bacteria</taxon>
        <taxon>Bacillati</taxon>
        <taxon>Actinomycetota</taxon>
        <taxon>Thermoleophilia</taxon>
        <taxon>Solirubrobacterales</taxon>
        <taxon>Solirubrobacteraceae</taxon>
        <taxon>Solirubrobacter</taxon>
    </lineage>
</organism>
<dbReference type="SMART" id="SM00091">
    <property type="entry name" value="PAS"/>
    <property type="match status" value="1"/>
</dbReference>
<dbReference type="SUPFAM" id="SSF52172">
    <property type="entry name" value="CheY-like"/>
    <property type="match status" value="2"/>
</dbReference>
<evidence type="ECO:0000256" key="17">
    <source>
        <dbReference type="ARBA" id="ARBA00074306"/>
    </source>
</evidence>
<evidence type="ECO:0000256" key="2">
    <source>
        <dbReference type="ARBA" id="ARBA00004651"/>
    </source>
</evidence>
<dbReference type="AlphaFoldDB" id="A0A9X3SID6"/>
<dbReference type="SUPFAM" id="SSF47384">
    <property type="entry name" value="Homodimeric domain of signal transducing histidine kinase"/>
    <property type="match status" value="1"/>
</dbReference>
<feature type="modified residue" description="4-aspartylphosphate" evidence="19">
    <location>
        <position position="678"/>
    </location>
</feature>
<dbReference type="EC" id="2.7.13.3" evidence="4"/>
<dbReference type="InterPro" id="IPR036890">
    <property type="entry name" value="HATPase_C_sf"/>
</dbReference>
<evidence type="ECO:0000256" key="9">
    <source>
        <dbReference type="ARBA" id="ARBA00022741"/>
    </source>
</evidence>
<evidence type="ECO:0000256" key="4">
    <source>
        <dbReference type="ARBA" id="ARBA00012438"/>
    </source>
</evidence>
<dbReference type="SMART" id="SM00388">
    <property type="entry name" value="HisKA"/>
    <property type="match status" value="1"/>
</dbReference>
<dbReference type="Gene3D" id="3.40.50.2300">
    <property type="match status" value="2"/>
</dbReference>
<dbReference type="Gene3D" id="1.10.287.130">
    <property type="match status" value="1"/>
</dbReference>
<evidence type="ECO:0000259" key="22">
    <source>
        <dbReference type="PROSITE" id="PS50110"/>
    </source>
</evidence>
<evidence type="ECO:0000259" key="25">
    <source>
        <dbReference type="PROSITE" id="PS50894"/>
    </source>
</evidence>
<feature type="domain" description="Response regulatory" evidence="22">
    <location>
        <begin position="765"/>
        <end position="882"/>
    </location>
</feature>
<keyword evidence="9" id="KW-0547">Nucleotide-binding</keyword>
<dbReference type="InterPro" id="IPR036641">
    <property type="entry name" value="HPT_dom_sf"/>
</dbReference>
<dbReference type="EMBL" id="JAPDDP010000070">
    <property type="protein sequence ID" value="MDA0184187.1"/>
    <property type="molecule type" value="Genomic_DNA"/>
</dbReference>
<dbReference type="SMART" id="SM00304">
    <property type="entry name" value="HAMP"/>
    <property type="match status" value="1"/>
</dbReference>
<dbReference type="InterPro" id="IPR013656">
    <property type="entry name" value="PAS_4"/>
</dbReference>
<dbReference type="InterPro" id="IPR000014">
    <property type="entry name" value="PAS"/>
</dbReference>
<evidence type="ECO:0000256" key="6">
    <source>
        <dbReference type="ARBA" id="ARBA00022553"/>
    </source>
</evidence>
<dbReference type="SMART" id="SM00387">
    <property type="entry name" value="HATPase_c"/>
    <property type="match status" value="1"/>
</dbReference>
<dbReference type="Proteomes" id="UP001147653">
    <property type="component" value="Unassembled WGS sequence"/>
</dbReference>
<dbReference type="InterPro" id="IPR001789">
    <property type="entry name" value="Sig_transdc_resp-reg_receiver"/>
</dbReference>
<dbReference type="SMART" id="SM00073">
    <property type="entry name" value="HPT"/>
    <property type="match status" value="1"/>
</dbReference>
<dbReference type="InterPro" id="IPR035965">
    <property type="entry name" value="PAS-like_dom_sf"/>
</dbReference>
<feature type="modified residue" description="4-aspartylphosphate" evidence="19">
    <location>
        <position position="814"/>
    </location>
</feature>
<proteinExistence type="inferred from homology"/>
<dbReference type="InterPro" id="IPR008207">
    <property type="entry name" value="Sig_transdc_His_kin_Hpt_dom"/>
</dbReference>
<evidence type="ECO:0000256" key="3">
    <source>
        <dbReference type="ARBA" id="ARBA00006402"/>
    </source>
</evidence>
<evidence type="ECO:0000256" key="11">
    <source>
        <dbReference type="ARBA" id="ARBA00022840"/>
    </source>
</evidence>
<keyword evidence="10" id="KW-0418">Kinase</keyword>
<dbReference type="Gene3D" id="6.10.340.10">
    <property type="match status" value="1"/>
</dbReference>
<evidence type="ECO:0000259" key="24">
    <source>
        <dbReference type="PROSITE" id="PS50885"/>
    </source>
</evidence>
<evidence type="ECO:0000256" key="12">
    <source>
        <dbReference type="ARBA" id="ARBA00022989"/>
    </source>
</evidence>
<dbReference type="GO" id="GO:0000155">
    <property type="term" value="F:phosphorelay sensor kinase activity"/>
    <property type="evidence" value="ECO:0007669"/>
    <property type="project" value="InterPro"/>
</dbReference>
<dbReference type="PANTHER" id="PTHR45339:SF1">
    <property type="entry name" value="HYBRID SIGNAL TRANSDUCTION HISTIDINE KINASE J"/>
    <property type="match status" value="1"/>
</dbReference>
<dbReference type="PROSITE" id="PS50885">
    <property type="entry name" value="HAMP"/>
    <property type="match status" value="1"/>
</dbReference>
<gene>
    <name evidence="26" type="ORF">OJ997_28015</name>
</gene>
<keyword evidence="27" id="KW-1185">Reference proteome</keyword>
<dbReference type="GO" id="GO:0005524">
    <property type="term" value="F:ATP binding"/>
    <property type="evidence" value="ECO:0007669"/>
    <property type="project" value="UniProtKB-KW"/>
</dbReference>
<dbReference type="InterPro" id="IPR005467">
    <property type="entry name" value="His_kinase_dom"/>
</dbReference>
<dbReference type="CDD" id="cd00088">
    <property type="entry name" value="HPT"/>
    <property type="match status" value="1"/>
</dbReference>
<comment type="catalytic activity">
    <reaction evidence="1">
        <text>ATP + protein L-histidine = ADP + protein N-phospho-L-histidine.</text>
        <dbReference type="EC" id="2.7.13.3"/>
    </reaction>
</comment>
<feature type="transmembrane region" description="Helical" evidence="20">
    <location>
        <begin position="12"/>
        <end position="35"/>
    </location>
</feature>
<dbReference type="FunFam" id="1.10.287.130:FF:000002">
    <property type="entry name" value="Two-component osmosensing histidine kinase"/>
    <property type="match status" value="1"/>
</dbReference>
<keyword evidence="13" id="KW-0902">Two-component regulatory system</keyword>
<keyword evidence="6 19" id="KW-0597">Phosphoprotein</keyword>
<dbReference type="InterPro" id="IPR003660">
    <property type="entry name" value="HAMP_dom"/>
</dbReference>
<evidence type="ECO:0000256" key="8">
    <source>
        <dbReference type="ARBA" id="ARBA00022692"/>
    </source>
</evidence>
<keyword evidence="7" id="KW-0808">Transferase</keyword>
<feature type="domain" description="HAMP" evidence="24">
    <location>
        <begin position="201"/>
        <end position="253"/>
    </location>
</feature>
<evidence type="ECO:0000256" key="1">
    <source>
        <dbReference type="ARBA" id="ARBA00000085"/>
    </source>
</evidence>
<evidence type="ECO:0000256" key="16">
    <source>
        <dbReference type="ARBA" id="ARBA00068150"/>
    </source>
</evidence>
<protein>
    <recommendedName>
        <fullName evidence="17">Circadian input-output histidine kinase CikA</fullName>
        <ecNumber evidence="4">2.7.13.3</ecNumber>
    </recommendedName>
    <alternativeName>
        <fullName evidence="16">Sensory/regulatory protein RpfC</fullName>
    </alternativeName>
</protein>
<dbReference type="SUPFAM" id="SSF158472">
    <property type="entry name" value="HAMP domain-like"/>
    <property type="match status" value="1"/>
</dbReference>
<dbReference type="CDD" id="cd17546">
    <property type="entry name" value="REC_hyHK_CKI1_RcsC-like"/>
    <property type="match status" value="1"/>
</dbReference>
<evidence type="ECO:0000256" key="19">
    <source>
        <dbReference type="PROSITE-ProRule" id="PRU00169"/>
    </source>
</evidence>
<dbReference type="CDD" id="cd06225">
    <property type="entry name" value="HAMP"/>
    <property type="match status" value="1"/>
</dbReference>
<dbReference type="RefSeq" id="WP_270028603.1">
    <property type="nucleotide sequence ID" value="NZ_JAPDDP010000070.1"/>
</dbReference>
<dbReference type="PRINTS" id="PR00344">
    <property type="entry name" value="BCTRLSENSOR"/>
</dbReference>
<feature type="domain" description="Response regulatory" evidence="22">
    <location>
        <begin position="624"/>
        <end position="743"/>
    </location>
</feature>
<feature type="domain" description="Histidine kinase" evidence="21">
    <location>
        <begin position="390"/>
        <end position="606"/>
    </location>
</feature>
<comment type="caution">
    <text evidence="26">The sequence shown here is derived from an EMBL/GenBank/DDBJ whole genome shotgun (WGS) entry which is preliminary data.</text>
</comment>
<evidence type="ECO:0000259" key="23">
    <source>
        <dbReference type="PROSITE" id="PS50112"/>
    </source>
</evidence>
<dbReference type="InterPro" id="IPR007891">
    <property type="entry name" value="CHASE3"/>
</dbReference>
<keyword evidence="8 20" id="KW-0812">Transmembrane</keyword>
<dbReference type="Pfam" id="PF02518">
    <property type="entry name" value="HATPase_c"/>
    <property type="match status" value="1"/>
</dbReference>
<reference evidence="26" key="1">
    <citation type="submission" date="2022-10" db="EMBL/GenBank/DDBJ databases">
        <title>The WGS of Solirubrobacter phytolaccae KCTC 29190.</title>
        <authorList>
            <person name="Jiang Z."/>
        </authorList>
    </citation>
    <scope>NUCLEOTIDE SEQUENCE</scope>
    <source>
        <strain evidence="26">KCTC 29190</strain>
    </source>
</reference>
<keyword evidence="14 20" id="KW-0472">Membrane</keyword>
<accession>A0A9X3SID6</accession>
<dbReference type="Pfam" id="PF00072">
    <property type="entry name" value="Response_reg"/>
    <property type="match status" value="2"/>
</dbReference>
<sequence>MRPRSLRGPILAALGLIAIVVAGMFALMFMSVRALDTVSKAQRRTTAMTQATFQLERTAVDLETGVRGYMLTDDVKFLEPYQHGRQLLAVRLDELARQSDPTTDKRVRSITEHVNEYVSDYTEPLISGTRETSASEATAEGKERLDALRAEFAALSNAQQSLTLDRRARSQELRERMLLLGAAGAGLSVLLLVGLAYVLNRRVLVPVRRVRRAAERLEHGQLDTRVEASGAGEIGQLAQSFNAMAQALSARDEALRVQSDRLHGILNHTTTTISVKDRDGRYLLVNERWRETMGQVGVDVIGRTDDELFPPDVAARIRVTDLDVLRTGEAHEHERDLDSARAVHLVKFPLIAEDGSVYATGTMGTDVSERRRALAEAVDASRSKSEFLANMSHEIRTPLNGVIGMTELLLGTELAPQQREYAQTAASSGEALLDVINDILDFSKIEAGKLELDHHDFDLREAVEDTCEMLAPQAHGKGLELLTWIDDDVSAMVNGDRGRLRQVLTNLLSNAIKFTETGEVTVRVTRQRGRVRFDVTDTGIGISRKAIGKLFDSFAQADTSTTRRYGGTGLGLAISRQLAELMGGAIDVTSVPGSGSTFTFTAVLAEPTMPRPAIRVRNLPDTFKVLVVDDNATNRQILEAYLARPGVECHSVDAGTAALQAMHEAARAGEPFEVVVLDGQMPGMDGIELAKAIQLAPSLRDSGLVMLTSTTDRRRDAREAGIAAYLQKPVRRERLLEAVAEALGAVPEHIAAPATALSPSAGGEAILVVEDNAVNQRVIQAMLAKRGYEVECAGNGREALTMLSVRPYALVFMDCQMPEMDGYAATAAIRSREAGTRRLPIVAMTAHAMKGDRERCLAAGMDDYLSKPLRPEELDAALERVFGTGPGTVAEADAAGVPVAADPFDALVDDARMRVFRDDYPEIVDQLIELFVDSTPPLLAELRAGATAGDGEAVRQSAHKLKGSCQNIGAAFMAQLAHDVERAGVAAPAELDALDRVFADTRDALRAALLEEAS</sequence>
<name>A0A9X3SID6_9ACTN</name>
<dbReference type="InterPro" id="IPR004358">
    <property type="entry name" value="Sig_transdc_His_kin-like_C"/>
</dbReference>
<dbReference type="PROSITE" id="PS50109">
    <property type="entry name" value="HIS_KIN"/>
    <property type="match status" value="1"/>
</dbReference>
<dbReference type="InterPro" id="IPR036097">
    <property type="entry name" value="HisK_dim/P_sf"/>
</dbReference>
<dbReference type="Pfam" id="PF08448">
    <property type="entry name" value="PAS_4"/>
    <property type="match status" value="1"/>
</dbReference>
<evidence type="ECO:0000313" key="26">
    <source>
        <dbReference type="EMBL" id="MDA0184187.1"/>
    </source>
</evidence>
<keyword evidence="11" id="KW-0067">ATP-binding</keyword>
<dbReference type="CDD" id="cd16922">
    <property type="entry name" value="HATPase_EvgS-ArcB-TorS-like"/>
    <property type="match status" value="1"/>
</dbReference>
<dbReference type="Pfam" id="PF00512">
    <property type="entry name" value="HisKA"/>
    <property type="match status" value="1"/>
</dbReference>
<evidence type="ECO:0000256" key="15">
    <source>
        <dbReference type="ARBA" id="ARBA00064003"/>
    </source>
</evidence>
<dbReference type="InterPro" id="IPR011006">
    <property type="entry name" value="CheY-like_superfamily"/>
</dbReference>
<dbReference type="InterPro" id="IPR003594">
    <property type="entry name" value="HATPase_dom"/>
</dbReference>
<evidence type="ECO:0000313" key="27">
    <source>
        <dbReference type="Proteomes" id="UP001147653"/>
    </source>
</evidence>
<dbReference type="Pfam" id="PF01627">
    <property type="entry name" value="Hpt"/>
    <property type="match status" value="1"/>
</dbReference>